<dbReference type="OrthoDB" id="6563958at2"/>
<keyword evidence="4" id="KW-1185">Reference proteome</keyword>
<reference evidence="1 4" key="2">
    <citation type="submission" date="2019-08" db="EMBL/GenBank/DDBJ databases">
        <title>Prevalence, distribution, and phylogeny of type two toxin-antitoxin genes possessed by Cronobacter species where C. sakazakii homologs follow sequence type lineages.</title>
        <authorList>
            <person name="Finkelstein S."/>
            <person name="Negrete F."/>
            <person name="Jang H."/>
            <person name="Gopinath G.R."/>
            <person name="Tall B.D."/>
        </authorList>
    </citation>
    <scope>NUCLEOTIDE SEQUENCE [LARGE SCALE GENOMIC DNA]</scope>
    <source>
        <strain evidence="1 4">MOD1_GK1257</strain>
    </source>
</reference>
<evidence type="ECO:0008006" key="5">
    <source>
        <dbReference type="Google" id="ProtNLM"/>
    </source>
</evidence>
<accession>A0A2T7ATL5</accession>
<sequence>MKRSGILALVGAVFLLQGCDADSIDQVKALSAGEHSIGETFEARTDCVNGAWRTFEDAGGRDVVLYACKLPAPELAGLTDQFRVHSNQLVAQNTTARWRAAHRDDVARVMSEVSIRDVELLYVWRIDGGNAPQLADVEIKAATTFSSFSYSVSQPEAFIALASNHAVSDLLSQSLFPQLDKNAGPLYQQLSAL</sequence>
<dbReference type="EMBL" id="WAGD01000007">
    <property type="protein sequence ID" value="KAB0885745.1"/>
    <property type="molecule type" value="Genomic_DNA"/>
</dbReference>
<dbReference type="AlphaFoldDB" id="A0A2T7ATL5"/>
<dbReference type="Proteomes" id="UP000244378">
    <property type="component" value="Unassembled WGS sequence"/>
</dbReference>
<dbReference type="RefSeq" id="WP_075193209.1">
    <property type="nucleotide sequence ID" value="NZ_JABWGS010000001.1"/>
</dbReference>
<evidence type="ECO:0000313" key="1">
    <source>
        <dbReference type="EMBL" id="KAB0885745.1"/>
    </source>
</evidence>
<name>A0A2T7ATL5_9ENTR</name>
<evidence type="ECO:0000313" key="2">
    <source>
        <dbReference type="EMBL" id="PUX14824.1"/>
    </source>
</evidence>
<dbReference type="Proteomes" id="UP000469927">
    <property type="component" value="Unassembled WGS sequence"/>
</dbReference>
<protein>
    <recommendedName>
        <fullName evidence="5">Lipoprotein</fullName>
    </recommendedName>
</protein>
<comment type="caution">
    <text evidence="2">The sequence shown here is derived from an EMBL/GenBank/DDBJ whole genome shotgun (WGS) entry which is preliminary data.</text>
</comment>
<evidence type="ECO:0000313" key="4">
    <source>
        <dbReference type="Proteomes" id="UP000469927"/>
    </source>
</evidence>
<evidence type="ECO:0000313" key="3">
    <source>
        <dbReference type="Proteomes" id="UP000244378"/>
    </source>
</evidence>
<reference evidence="2 3" key="1">
    <citation type="submission" date="2016-12" db="EMBL/GenBank/DDBJ databases">
        <title>Analysis of the Molecular Diversity Among Cronobacter Species Isolated from Filth Flies Using a Pan Genomic DNA Microarray.</title>
        <authorList>
            <person name="Pava-Ripoll M."/>
            <person name="Tall B."/>
            <person name="Farber J."/>
            <person name="Fanning S."/>
            <person name="Lehner A."/>
            <person name="Stephan R."/>
            <person name="Pagotto F."/>
            <person name="Iverson C."/>
            <person name="Ziobro G."/>
            <person name="Miller A."/>
            <person name="Pearson R."/>
            <person name="Yan Q."/>
            <person name="Kim M."/>
            <person name="Jeong S."/>
            <person name="Park J."/>
            <person name="Jun S."/>
            <person name="Choi H."/>
            <person name="Chung T."/>
            <person name="Yoo Y."/>
            <person name="Park E."/>
            <person name="Hwang S."/>
            <person name="Lee B."/>
            <person name="Sathyamoorthy V."/>
            <person name="Carter L."/>
            <person name="Mammel M."/>
            <person name="Jackson S."/>
            <person name="Kothary M."/>
            <person name="Patel I."/>
            <person name="Grim C."/>
            <person name="Gopinath G."/>
            <person name="Gangiredla J."/>
            <person name="Chase H."/>
        </authorList>
    </citation>
    <scope>NUCLEOTIDE SEQUENCE [LARGE SCALE GENOMIC DNA]</scope>
    <source>
        <strain evidence="2 3">MOD1-Md1s</strain>
    </source>
</reference>
<proteinExistence type="predicted"/>
<dbReference type="PROSITE" id="PS51257">
    <property type="entry name" value="PROKAR_LIPOPROTEIN"/>
    <property type="match status" value="1"/>
</dbReference>
<gene>
    <name evidence="2" type="ORF">AUN14_10700</name>
    <name evidence="1" type="ORF">FZI19_02450</name>
</gene>
<organism evidence="2 3">
    <name type="scientific">Cronobacter muytjensii</name>
    <dbReference type="NCBI Taxonomy" id="413501"/>
    <lineage>
        <taxon>Bacteria</taxon>
        <taxon>Pseudomonadati</taxon>
        <taxon>Pseudomonadota</taxon>
        <taxon>Gammaproteobacteria</taxon>
        <taxon>Enterobacterales</taxon>
        <taxon>Enterobacteriaceae</taxon>
        <taxon>Cronobacter</taxon>
    </lineage>
</organism>
<dbReference type="EMBL" id="MSAE01000019">
    <property type="protein sequence ID" value="PUX14824.1"/>
    <property type="molecule type" value="Genomic_DNA"/>
</dbReference>